<keyword evidence="3" id="KW-1185">Reference proteome</keyword>
<comment type="caution">
    <text evidence="2">The sequence shown here is derived from an EMBL/GenBank/DDBJ whole genome shotgun (WGS) entry which is preliminary data.</text>
</comment>
<name>A0AAV7NS27_PLEWA</name>
<reference evidence="2" key="1">
    <citation type="journal article" date="2022" name="bioRxiv">
        <title>Sequencing and chromosome-scale assembly of the giantPleurodeles waltlgenome.</title>
        <authorList>
            <person name="Brown T."/>
            <person name="Elewa A."/>
            <person name="Iarovenko S."/>
            <person name="Subramanian E."/>
            <person name="Araus A.J."/>
            <person name="Petzold A."/>
            <person name="Susuki M."/>
            <person name="Suzuki K.-i.T."/>
            <person name="Hayashi T."/>
            <person name="Toyoda A."/>
            <person name="Oliveira C."/>
            <person name="Osipova E."/>
            <person name="Leigh N.D."/>
            <person name="Simon A."/>
            <person name="Yun M.H."/>
        </authorList>
    </citation>
    <scope>NUCLEOTIDE SEQUENCE</scope>
    <source>
        <strain evidence="2">20211129_DDA</strain>
        <tissue evidence="2">Liver</tissue>
    </source>
</reference>
<evidence type="ECO:0000313" key="3">
    <source>
        <dbReference type="Proteomes" id="UP001066276"/>
    </source>
</evidence>
<gene>
    <name evidence="2" type="ORF">NDU88_006884</name>
</gene>
<accession>A0AAV7NS27</accession>
<evidence type="ECO:0000313" key="2">
    <source>
        <dbReference type="EMBL" id="KAJ1118696.1"/>
    </source>
</evidence>
<dbReference type="Proteomes" id="UP001066276">
    <property type="component" value="Chromosome 8"/>
</dbReference>
<dbReference type="EMBL" id="JANPWB010000012">
    <property type="protein sequence ID" value="KAJ1118696.1"/>
    <property type="molecule type" value="Genomic_DNA"/>
</dbReference>
<protein>
    <submittedName>
        <fullName evidence="2">Uncharacterized protein</fullName>
    </submittedName>
</protein>
<organism evidence="2 3">
    <name type="scientific">Pleurodeles waltl</name>
    <name type="common">Iberian ribbed newt</name>
    <dbReference type="NCBI Taxonomy" id="8319"/>
    <lineage>
        <taxon>Eukaryota</taxon>
        <taxon>Metazoa</taxon>
        <taxon>Chordata</taxon>
        <taxon>Craniata</taxon>
        <taxon>Vertebrata</taxon>
        <taxon>Euteleostomi</taxon>
        <taxon>Amphibia</taxon>
        <taxon>Batrachia</taxon>
        <taxon>Caudata</taxon>
        <taxon>Salamandroidea</taxon>
        <taxon>Salamandridae</taxon>
        <taxon>Pleurodelinae</taxon>
        <taxon>Pleurodeles</taxon>
    </lineage>
</organism>
<sequence length="92" mass="9735">MQCRAATADLCSALGSKPLRGHHRSSPQSGVQPPRCITAQPPSGTKVRGYPAPAAPLLPVKARCLVELLAQAAICVRSQATPSMYTHFKKTV</sequence>
<evidence type="ECO:0000256" key="1">
    <source>
        <dbReference type="SAM" id="MobiDB-lite"/>
    </source>
</evidence>
<proteinExistence type="predicted"/>
<feature type="region of interest" description="Disordered" evidence="1">
    <location>
        <begin position="15"/>
        <end position="48"/>
    </location>
</feature>
<dbReference type="AlphaFoldDB" id="A0AAV7NS27"/>